<gene>
    <name evidence="1" type="ORF">EXIGLDRAFT_748390</name>
</gene>
<dbReference type="AlphaFoldDB" id="A0A165JK70"/>
<dbReference type="Proteomes" id="UP000077266">
    <property type="component" value="Unassembled WGS sequence"/>
</dbReference>
<keyword evidence="2" id="KW-1185">Reference proteome</keyword>
<reference evidence="1 2" key="1">
    <citation type="journal article" date="2016" name="Mol. Biol. Evol.">
        <title>Comparative Genomics of Early-Diverging Mushroom-Forming Fungi Provides Insights into the Origins of Lignocellulose Decay Capabilities.</title>
        <authorList>
            <person name="Nagy L.G."/>
            <person name="Riley R."/>
            <person name="Tritt A."/>
            <person name="Adam C."/>
            <person name="Daum C."/>
            <person name="Floudas D."/>
            <person name="Sun H."/>
            <person name="Yadav J.S."/>
            <person name="Pangilinan J."/>
            <person name="Larsson K.H."/>
            <person name="Matsuura K."/>
            <person name="Barry K."/>
            <person name="Labutti K."/>
            <person name="Kuo R."/>
            <person name="Ohm R.A."/>
            <person name="Bhattacharya S.S."/>
            <person name="Shirouzu T."/>
            <person name="Yoshinaga Y."/>
            <person name="Martin F.M."/>
            <person name="Grigoriev I.V."/>
            <person name="Hibbett D.S."/>
        </authorList>
    </citation>
    <scope>NUCLEOTIDE SEQUENCE [LARGE SCALE GENOMIC DNA]</scope>
    <source>
        <strain evidence="1 2">HHB12029</strain>
    </source>
</reference>
<dbReference type="OrthoDB" id="270763at2759"/>
<proteinExistence type="predicted"/>
<sequence length="411" mass="46198">MERPWPVEILLDIFERIAEWDTKTYAVKRIAATRPASLAACTRVCRAWNGPATMVLYRELSCISFADHDSQTSTMSCRNANRLLLATLSARPELAAHIRTFQLGFGTDCARTPPMRYGSLDMMVELLSLCLNLIHVDIILGCIQLAYPQELAKLKQPDMLLLSKLRRVQTLTVRGVEDHACELIEPASDVILQFLKVWPSVQILSVSIADRTRSRWWLPPTLKAPHVLPRLREIRHGNTCGDYAISPLLPFVPNLAHALLMHPSQELISELPLSLKRLSLGCFTCPLEGLDLQRLSQMHCLEGISLCGTEVDIEFALSYLDALPAQGIQSISLPIQVLAVAELLVPALARFPRLSAVVIRARSRLISPEEELEIMTVKSLFEQHVRQIDVVLEPFLGWDDVPRFMIPARRP</sequence>
<evidence type="ECO:0000313" key="1">
    <source>
        <dbReference type="EMBL" id="KZV94962.1"/>
    </source>
</evidence>
<dbReference type="InParanoid" id="A0A165JK70"/>
<dbReference type="EMBL" id="KV425965">
    <property type="protein sequence ID" value="KZV94962.1"/>
    <property type="molecule type" value="Genomic_DNA"/>
</dbReference>
<name>A0A165JK70_EXIGL</name>
<organism evidence="1 2">
    <name type="scientific">Exidia glandulosa HHB12029</name>
    <dbReference type="NCBI Taxonomy" id="1314781"/>
    <lineage>
        <taxon>Eukaryota</taxon>
        <taxon>Fungi</taxon>
        <taxon>Dikarya</taxon>
        <taxon>Basidiomycota</taxon>
        <taxon>Agaricomycotina</taxon>
        <taxon>Agaricomycetes</taxon>
        <taxon>Auriculariales</taxon>
        <taxon>Exidiaceae</taxon>
        <taxon>Exidia</taxon>
    </lineage>
</organism>
<evidence type="ECO:0000313" key="2">
    <source>
        <dbReference type="Proteomes" id="UP000077266"/>
    </source>
</evidence>
<accession>A0A165JK70</accession>
<protein>
    <submittedName>
        <fullName evidence="1">Uncharacterized protein</fullName>
    </submittedName>
</protein>